<keyword evidence="3" id="KW-1185">Reference proteome</keyword>
<gene>
    <name evidence="2" type="ORF">HK100_001922</name>
</gene>
<keyword evidence="1" id="KW-0472">Membrane</keyword>
<feature type="transmembrane region" description="Helical" evidence="1">
    <location>
        <begin position="90"/>
        <end position="109"/>
    </location>
</feature>
<evidence type="ECO:0000313" key="2">
    <source>
        <dbReference type="EMBL" id="KAJ3113650.1"/>
    </source>
</evidence>
<keyword evidence="1" id="KW-0812">Transmembrane</keyword>
<evidence type="ECO:0000313" key="3">
    <source>
        <dbReference type="Proteomes" id="UP001211907"/>
    </source>
</evidence>
<dbReference type="EMBL" id="JADGJH010001430">
    <property type="protein sequence ID" value="KAJ3113650.1"/>
    <property type="molecule type" value="Genomic_DNA"/>
</dbReference>
<name>A0AAD5XBG6_9FUNG</name>
<organism evidence="2 3">
    <name type="scientific">Physocladia obscura</name>
    <dbReference type="NCBI Taxonomy" id="109957"/>
    <lineage>
        <taxon>Eukaryota</taxon>
        <taxon>Fungi</taxon>
        <taxon>Fungi incertae sedis</taxon>
        <taxon>Chytridiomycota</taxon>
        <taxon>Chytridiomycota incertae sedis</taxon>
        <taxon>Chytridiomycetes</taxon>
        <taxon>Chytridiales</taxon>
        <taxon>Chytriomycetaceae</taxon>
        <taxon>Physocladia</taxon>
    </lineage>
</organism>
<comment type="caution">
    <text evidence="2">The sequence shown here is derived from an EMBL/GenBank/DDBJ whole genome shotgun (WGS) entry which is preliminary data.</text>
</comment>
<feature type="transmembrane region" description="Helical" evidence="1">
    <location>
        <begin position="115"/>
        <end position="134"/>
    </location>
</feature>
<proteinExistence type="predicted"/>
<dbReference type="AlphaFoldDB" id="A0AAD5XBG6"/>
<feature type="transmembrane region" description="Helical" evidence="1">
    <location>
        <begin position="155"/>
        <end position="174"/>
    </location>
</feature>
<protein>
    <submittedName>
        <fullName evidence="2">Uncharacterized protein</fullName>
    </submittedName>
</protein>
<reference evidence="2" key="1">
    <citation type="submission" date="2020-05" db="EMBL/GenBank/DDBJ databases">
        <title>Phylogenomic resolution of chytrid fungi.</title>
        <authorList>
            <person name="Stajich J.E."/>
            <person name="Amses K."/>
            <person name="Simmons R."/>
            <person name="Seto K."/>
            <person name="Myers J."/>
            <person name="Bonds A."/>
            <person name="Quandt C.A."/>
            <person name="Barry K."/>
            <person name="Liu P."/>
            <person name="Grigoriev I."/>
            <person name="Longcore J.E."/>
            <person name="James T.Y."/>
        </authorList>
    </citation>
    <scope>NUCLEOTIDE SEQUENCE</scope>
    <source>
        <strain evidence="2">JEL0513</strain>
    </source>
</reference>
<keyword evidence="1" id="KW-1133">Transmembrane helix</keyword>
<evidence type="ECO:0000256" key="1">
    <source>
        <dbReference type="SAM" id="Phobius"/>
    </source>
</evidence>
<accession>A0AAD5XBG6</accession>
<sequence>MNFGQSSGKDDAFGLRNRTNSANDANRMLNAGNGINPTAGAIGGIGLGFGFSTANAKDRAQETDAGTDTDAAQLRQLLRARSEGNSFSRAVALSVTPGVFTLLVLPLFFDSVGSFWAQCLRAVFAGGIIVAVCVPIAARNASLLLFGPKSVSPTALLKTFAIRVASAIFCGLVVRENILGRPWMPFARQAP</sequence>
<dbReference type="Proteomes" id="UP001211907">
    <property type="component" value="Unassembled WGS sequence"/>
</dbReference>